<dbReference type="InterPro" id="IPR003959">
    <property type="entry name" value="ATPase_AAA_core"/>
</dbReference>
<feature type="region of interest" description="Disordered" evidence="3">
    <location>
        <begin position="154"/>
        <end position="183"/>
    </location>
</feature>
<evidence type="ECO:0000313" key="6">
    <source>
        <dbReference type="EMBL" id="CEJ92170.1"/>
    </source>
</evidence>
<dbReference type="HOGENOM" id="CLU_014218_1_2_1"/>
<dbReference type="Pfam" id="PF07724">
    <property type="entry name" value="AAA_2"/>
    <property type="match status" value="1"/>
</dbReference>
<protein>
    <submittedName>
        <fullName evidence="6">Uncharacterized protein</fullName>
    </submittedName>
</protein>
<proteinExistence type="predicted"/>
<dbReference type="PANTHER" id="PTHR48102">
    <property type="entry name" value="ATP-DEPENDENT CLP PROTEASE ATP-BINDING SUBUNIT CLPX-LIKE, MITOCHONDRIAL-RELATED"/>
    <property type="match status" value="1"/>
</dbReference>
<evidence type="ECO:0000313" key="7">
    <source>
        <dbReference type="Proteomes" id="UP000039046"/>
    </source>
</evidence>
<feature type="compositionally biased region" description="Polar residues" evidence="3">
    <location>
        <begin position="164"/>
        <end position="179"/>
    </location>
</feature>
<dbReference type="GO" id="GO:0051603">
    <property type="term" value="P:proteolysis involved in protein catabolic process"/>
    <property type="evidence" value="ECO:0007669"/>
    <property type="project" value="TreeGrafter"/>
</dbReference>
<dbReference type="OrthoDB" id="1721884at2759"/>
<feature type="region of interest" description="Disordered" evidence="3">
    <location>
        <begin position="26"/>
        <end position="58"/>
    </location>
</feature>
<name>A0A0A1TM62_9HYPO</name>
<dbReference type="Pfam" id="PF10431">
    <property type="entry name" value="ClpB_D2-small"/>
    <property type="match status" value="1"/>
</dbReference>
<evidence type="ECO:0000256" key="3">
    <source>
        <dbReference type="SAM" id="MobiDB-lite"/>
    </source>
</evidence>
<dbReference type="Proteomes" id="UP000039046">
    <property type="component" value="Unassembled WGS sequence"/>
</dbReference>
<dbReference type="EMBL" id="CDHN01000004">
    <property type="protein sequence ID" value="CEJ92170.1"/>
    <property type="molecule type" value="Genomic_DNA"/>
</dbReference>
<evidence type="ECO:0000256" key="1">
    <source>
        <dbReference type="ARBA" id="ARBA00022741"/>
    </source>
</evidence>
<dbReference type="InterPro" id="IPR027417">
    <property type="entry name" value="P-loop_NTPase"/>
</dbReference>
<dbReference type="Gene3D" id="1.10.8.60">
    <property type="match status" value="1"/>
</dbReference>
<keyword evidence="1" id="KW-0547">Nucleotide-binding</keyword>
<evidence type="ECO:0000259" key="4">
    <source>
        <dbReference type="SMART" id="SM00382"/>
    </source>
</evidence>
<dbReference type="SMART" id="SM00382">
    <property type="entry name" value="AAA"/>
    <property type="match status" value="1"/>
</dbReference>
<dbReference type="AlphaFoldDB" id="A0A0A1TM62"/>
<dbReference type="STRING" id="1531966.A0A0A1TM62"/>
<evidence type="ECO:0000259" key="5">
    <source>
        <dbReference type="SMART" id="SM01086"/>
    </source>
</evidence>
<dbReference type="PANTHER" id="PTHR48102:SF7">
    <property type="entry name" value="ATP-DEPENDENT CLP PROTEASE ATP-BINDING SUBUNIT CLPX-LIKE, MITOCHONDRIAL"/>
    <property type="match status" value="1"/>
</dbReference>
<sequence length="589" mass="65992">MAMASFTRCQHTSLAMRHLPRHPHTVHLRRGKQGPCDRRFSSTPRKGHLNDGFTGVYDPTIEPGRGPMFARSRFGVPQFYPRDLKKRIDDYVVGQDRAKKTICSTIFNHYQNMRRRHQREHNEKNVREKAMRQQYAREREMHQKRRDAYSLKTDTLHDTDSRDLSPSSWAHVSGPTSGVPNDDDIYDRPYETPEHFYIQDDDTTSSQYVTVDKSNLLLVGPTGVGKTYILETLSKKLQVPFAICDCNSLTQAGYIGQDVESCIERLLIDANYDVGAAQHGIVVLDEFDKLARRETATGRDVSGEGVQQALLKMVEGTKVVVNVKESRSQKTTSINASYGGSGSSPQSHQTHTGGKPEQFIVDTTNILFVFSGAFVGLDKTILQRVAKPSMGFGSELKTGTSTTEDHSLPKEQFMHLPHYNEDVRFTPLDLVTPADLQKFGFIPELIGRLHNICSLNPLSKNDLYRILTEPRNSLIAQYKALFDSYPSSLHFTEQAIHAIAERASAAGTGARGLRMEMERILAEPMFDAPVAYVLITKACVLGIEKAKYWGKSGKFEVERCLQSEAVQDASTAETQSSFEDYRVAGQSGG</sequence>
<dbReference type="GO" id="GO:0005524">
    <property type="term" value="F:ATP binding"/>
    <property type="evidence" value="ECO:0007669"/>
    <property type="project" value="UniProtKB-KW"/>
</dbReference>
<feature type="compositionally biased region" description="Polar residues" evidence="3">
    <location>
        <begin position="331"/>
        <end position="352"/>
    </location>
</feature>
<dbReference type="GO" id="GO:0030150">
    <property type="term" value="P:protein import into mitochondrial matrix"/>
    <property type="evidence" value="ECO:0007669"/>
    <property type="project" value="EnsemblFungi"/>
</dbReference>
<keyword evidence="7" id="KW-1185">Reference proteome</keyword>
<dbReference type="SUPFAM" id="SSF52540">
    <property type="entry name" value="P-loop containing nucleoside triphosphate hydrolases"/>
    <property type="match status" value="1"/>
</dbReference>
<keyword evidence="2" id="KW-0067">ATP-binding</keyword>
<dbReference type="Gene3D" id="3.40.50.300">
    <property type="entry name" value="P-loop containing nucleotide triphosphate hydrolases"/>
    <property type="match status" value="1"/>
</dbReference>
<dbReference type="GO" id="GO:0016887">
    <property type="term" value="F:ATP hydrolysis activity"/>
    <property type="evidence" value="ECO:0007669"/>
    <property type="project" value="EnsemblFungi"/>
</dbReference>
<dbReference type="InterPro" id="IPR003593">
    <property type="entry name" value="AAA+_ATPase"/>
</dbReference>
<reference evidence="6 7" key="1">
    <citation type="journal article" date="2015" name="Genome Announc.">
        <title>Draft Genome Sequence and Gene Annotation of the Entomopathogenic Fungus Verticillium hemipterigenum.</title>
        <authorList>
            <person name="Horn F."/>
            <person name="Habel A."/>
            <person name="Scharf D.H."/>
            <person name="Dworschak J."/>
            <person name="Brakhage A.A."/>
            <person name="Guthke R."/>
            <person name="Hertweck C."/>
            <person name="Linde J."/>
        </authorList>
    </citation>
    <scope>NUCLEOTIDE SEQUENCE [LARGE SCALE GENOMIC DNA]</scope>
</reference>
<feature type="domain" description="AAA+ ATPase" evidence="4">
    <location>
        <begin position="212"/>
        <end position="396"/>
    </location>
</feature>
<dbReference type="SMART" id="SM01086">
    <property type="entry name" value="ClpB_D2-small"/>
    <property type="match status" value="1"/>
</dbReference>
<gene>
    <name evidence="6" type="ORF">VHEMI07838</name>
</gene>
<feature type="domain" description="Clp ATPase C-terminal" evidence="5">
    <location>
        <begin position="458"/>
        <end position="548"/>
    </location>
</feature>
<dbReference type="GO" id="GO:0005759">
    <property type="term" value="C:mitochondrial matrix"/>
    <property type="evidence" value="ECO:0007669"/>
    <property type="project" value="EnsemblFungi"/>
</dbReference>
<feature type="region of interest" description="Disordered" evidence="3">
    <location>
        <begin position="331"/>
        <end position="356"/>
    </location>
</feature>
<organism evidence="6 7">
    <name type="scientific">[Torrubiella] hemipterigena</name>
    <dbReference type="NCBI Taxonomy" id="1531966"/>
    <lineage>
        <taxon>Eukaryota</taxon>
        <taxon>Fungi</taxon>
        <taxon>Dikarya</taxon>
        <taxon>Ascomycota</taxon>
        <taxon>Pezizomycotina</taxon>
        <taxon>Sordariomycetes</taxon>
        <taxon>Hypocreomycetidae</taxon>
        <taxon>Hypocreales</taxon>
        <taxon>Clavicipitaceae</taxon>
        <taxon>Clavicipitaceae incertae sedis</taxon>
        <taxon>'Torrubiella' clade</taxon>
    </lineage>
</organism>
<dbReference type="GO" id="GO:0042026">
    <property type="term" value="P:protein refolding"/>
    <property type="evidence" value="ECO:0007669"/>
    <property type="project" value="EnsemblFungi"/>
</dbReference>
<dbReference type="InterPro" id="IPR019489">
    <property type="entry name" value="Clp_ATPase_C"/>
</dbReference>
<dbReference type="InterPro" id="IPR050052">
    <property type="entry name" value="ATP-dep_Clp_protease_ClpX"/>
</dbReference>
<evidence type="ECO:0000256" key="2">
    <source>
        <dbReference type="ARBA" id="ARBA00022840"/>
    </source>
</evidence>
<feature type="compositionally biased region" description="Basic and acidic residues" evidence="3">
    <location>
        <begin position="154"/>
        <end position="163"/>
    </location>
</feature>
<accession>A0A0A1TM62</accession>